<comment type="caution">
    <text evidence="2">The sequence shown here is derived from an EMBL/GenBank/DDBJ whole genome shotgun (WGS) entry which is preliminary data.</text>
</comment>
<reference evidence="2 3" key="1">
    <citation type="submission" date="2015-09" db="EMBL/GenBank/DDBJ databases">
        <authorList>
            <consortium name="Pathogen Informatics"/>
        </authorList>
    </citation>
    <scope>NUCLEOTIDE SEQUENCE [LARGE SCALE GENOMIC DNA]</scope>
    <source>
        <strain evidence="2 3">2789STDY5608625</strain>
    </source>
</reference>
<organism evidence="2 3">
    <name type="scientific">Achromobacter aegrifaciens</name>
    <dbReference type="NCBI Taxonomy" id="1287736"/>
    <lineage>
        <taxon>Bacteria</taxon>
        <taxon>Pseudomonadati</taxon>
        <taxon>Pseudomonadota</taxon>
        <taxon>Betaproteobacteria</taxon>
        <taxon>Burkholderiales</taxon>
        <taxon>Alcaligenaceae</taxon>
        <taxon>Achromobacter</taxon>
    </lineage>
</organism>
<name>A0AAD2QE79_ACHAE</name>
<dbReference type="AlphaFoldDB" id="A0AAD2QE79"/>
<evidence type="ECO:0000313" key="2">
    <source>
        <dbReference type="EMBL" id="CUJ70342.1"/>
    </source>
</evidence>
<evidence type="ECO:0000313" key="3">
    <source>
        <dbReference type="Proteomes" id="UP000044098"/>
    </source>
</evidence>
<keyword evidence="1" id="KW-0472">Membrane</keyword>
<feature type="transmembrane region" description="Helical" evidence="1">
    <location>
        <begin position="95"/>
        <end position="114"/>
    </location>
</feature>
<dbReference type="RefSeq" id="WP_156337455.1">
    <property type="nucleotide sequence ID" value="NZ_CYTK01000012.1"/>
</dbReference>
<evidence type="ECO:0000256" key="1">
    <source>
        <dbReference type="SAM" id="Phobius"/>
    </source>
</evidence>
<protein>
    <submittedName>
        <fullName evidence="2">Uncharacterized protein</fullName>
    </submittedName>
</protein>
<dbReference type="Proteomes" id="UP000044098">
    <property type="component" value="Unassembled WGS sequence"/>
</dbReference>
<gene>
    <name evidence="2" type="ORF">ERS370000_05376</name>
</gene>
<sequence length="125" mass="13629">MEDRATRGTELLRAALARARKNCRSYFESPGRIPRFGSTVLMAVFTSALTYAAISGITPALIMWLSDADQFVQDLATDPINGALLFTLMLRLHEFGLTLAGFAALLVVTAKVLMPPRGLLRTAED</sequence>
<keyword evidence="1" id="KW-0812">Transmembrane</keyword>
<feature type="transmembrane region" description="Helical" evidence="1">
    <location>
        <begin position="40"/>
        <end position="65"/>
    </location>
</feature>
<accession>A0AAD2QE79</accession>
<proteinExistence type="predicted"/>
<dbReference type="EMBL" id="CYTK01000012">
    <property type="protein sequence ID" value="CUJ70342.1"/>
    <property type="molecule type" value="Genomic_DNA"/>
</dbReference>
<keyword evidence="1" id="KW-1133">Transmembrane helix</keyword>